<dbReference type="PANTHER" id="PTHR44757">
    <property type="entry name" value="DIGUANYLATE CYCLASE DGCP"/>
    <property type="match status" value="1"/>
</dbReference>
<gene>
    <name evidence="6" type="ORF">GGQ55_000638</name>
</gene>
<evidence type="ECO:0000259" key="3">
    <source>
        <dbReference type="PROSITE" id="PS50113"/>
    </source>
</evidence>
<dbReference type="CDD" id="cd00130">
    <property type="entry name" value="PAS"/>
    <property type="match status" value="1"/>
</dbReference>
<dbReference type="InterPro" id="IPR000014">
    <property type="entry name" value="PAS"/>
</dbReference>
<dbReference type="Pfam" id="PF00990">
    <property type="entry name" value="GGDEF"/>
    <property type="match status" value="1"/>
</dbReference>
<dbReference type="PROSITE" id="PS50883">
    <property type="entry name" value="EAL"/>
    <property type="match status" value="1"/>
</dbReference>
<evidence type="ECO:0000313" key="7">
    <source>
        <dbReference type="Proteomes" id="UP000541969"/>
    </source>
</evidence>
<dbReference type="InterPro" id="IPR000160">
    <property type="entry name" value="GGDEF_dom"/>
</dbReference>
<dbReference type="PROSITE" id="PS50113">
    <property type="entry name" value="PAC"/>
    <property type="match status" value="1"/>
</dbReference>
<dbReference type="RefSeq" id="WP_179715087.1">
    <property type="nucleotide sequence ID" value="NZ_JACBZT010000001.1"/>
</dbReference>
<dbReference type="Pfam" id="PF08448">
    <property type="entry name" value="PAS_4"/>
    <property type="match status" value="1"/>
</dbReference>
<evidence type="ECO:0000259" key="5">
    <source>
        <dbReference type="PROSITE" id="PS50887"/>
    </source>
</evidence>
<dbReference type="PROSITE" id="PS51257">
    <property type="entry name" value="PROKAR_LIPOPROTEIN"/>
    <property type="match status" value="1"/>
</dbReference>
<feature type="transmembrane region" description="Helical" evidence="1">
    <location>
        <begin position="158"/>
        <end position="181"/>
    </location>
</feature>
<dbReference type="Proteomes" id="UP000541969">
    <property type="component" value="Unassembled WGS sequence"/>
</dbReference>
<protein>
    <submittedName>
        <fullName evidence="6">Diguanylate cyclase (GGDEF)-like protein/PAS domain S-box-containing protein</fullName>
    </submittedName>
</protein>
<dbReference type="NCBIfam" id="TIGR00254">
    <property type="entry name" value="GGDEF"/>
    <property type="match status" value="1"/>
</dbReference>
<feature type="transmembrane region" description="Helical" evidence="1">
    <location>
        <begin position="63"/>
        <end position="81"/>
    </location>
</feature>
<feature type="transmembrane region" description="Helical" evidence="1">
    <location>
        <begin position="188"/>
        <end position="214"/>
    </location>
</feature>
<dbReference type="EMBL" id="JACBZT010000001">
    <property type="protein sequence ID" value="NYJ04360.1"/>
    <property type="molecule type" value="Genomic_DNA"/>
</dbReference>
<dbReference type="InterPro" id="IPR029787">
    <property type="entry name" value="Nucleotide_cyclase"/>
</dbReference>
<proteinExistence type="predicted"/>
<dbReference type="SMART" id="SM00267">
    <property type="entry name" value="GGDEF"/>
    <property type="match status" value="1"/>
</dbReference>
<feature type="transmembrane region" description="Helical" evidence="1">
    <location>
        <begin position="220"/>
        <end position="240"/>
    </location>
</feature>
<dbReference type="InterPro" id="IPR035919">
    <property type="entry name" value="EAL_sf"/>
</dbReference>
<dbReference type="AlphaFoldDB" id="A0A853C8P7"/>
<organism evidence="6 7">
    <name type="scientific">Petropleomorpha daqingensis</name>
    <dbReference type="NCBI Taxonomy" id="2026353"/>
    <lineage>
        <taxon>Bacteria</taxon>
        <taxon>Bacillati</taxon>
        <taxon>Actinomycetota</taxon>
        <taxon>Actinomycetes</taxon>
        <taxon>Geodermatophilales</taxon>
        <taxon>Geodermatophilaceae</taxon>
        <taxon>Petropleomorpha</taxon>
    </lineage>
</organism>
<dbReference type="Gene3D" id="3.20.20.450">
    <property type="entry name" value="EAL domain"/>
    <property type="match status" value="1"/>
</dbReference>
<sequence>MERLRSALLATAAVAGAACVGAVVDPALETTAYVAVVLLGLVCSIVLWLGGRSRSTGWRGWRLLAVTPLFPVLGAGVALFAEPTDPLGVAVLRWVPTVPGYALAVLGVLTLVDRSRLRTGRRAVVEVALFLLACLVVVQLLLIGPETHWAALHVTERLILGAAVVVTSLTMAAALILLGVVEAHRQRMALILLVGAVSLTAGRGLSTAALLMSAPGAGQVSRFLVVVGLTLFGLAVFADPGPRSTGPARPRSGRSTELGQVLPHVAMVVAVVAVGTAAVLGTPPSPFSYAGGTVCIALTAVHRWITARDEQQMGARLRRNEAYFRSLVASAADAVLILDTDLRVMWASPALDRMLGDAAPRLPGEVLLDAVHPDDAEALAAALPSAPDAATAPTLLVLRLADSDGAWRWFEASVSDLRDVPDVGAVVLHCRDVTERQAREEALAGIAFTDPSTGLPNSAGLMRAARRTLGEQESTDERTGTSLLLVELEGLADVREHFGREVVTVVVAEVGRRLRATVRGDDVVARMGGGAFGVLASSTATEADQLADRCLAVVEQPIATSAGIVDLTASVGLVVVEPGLDEDELFGRAALAVRAARAAGPGSSRRYSDALGETAARRDRLRADLHTAAAGGQLTLLYTPIVSLEEQRVVGVEAHLRWRHPEFGDVPPTEFLPIAERSGLIGDLQRWALAEATVAVQTLPSAGAPLRLGVDVSAAYVADGTLAVDVEAALRTSGLAPERLVIEIPEASVLADAERVRMDVSSVRLMGVHVALDHFGAGGSSLATLTQLPIDVLKLDRSFLSRVDRDPQDRALCESVVGIGRALGVDVVAEGVETPGQLGALCGFGCGFAQGFLLSRPLPLGELTTLLSERAGVLWPGLVGQR</sequence>
<feature type="domain" description="PAS" evidence="2">
    <location>
        <begin position="320"/>
        <end position="390"/>
    </location>
</feature>
<feature type="domain" description="PAC" evidence="3">
    <location>
        <begin position="394"/>
        <end position="445"/>
    </location>
</feature>
<feature type="transmembrane region" description="Helical" evidence="1">
    <location>
        <begin position="32"/>
        <end position="51"/>
    </location>
</feature>
<keyword evidence="1" id="KW-1133">Transmembrane helix</keyword>
<reference evidence="6 7" key="1">
    <citation type="submission" date="2020-07" db="EMBL/GenBank/DDBJ databases">
        <title>Sequencing the genomes of 1000 actinobacteria strains.</title>
        <authorList>
            <person name="Klenk H.-P."/>
        </authorList>
    </citation>
    <scope>NUCLEOTIDE SEQUENCE [LARGE SCALE GENOMIC DNA]</scope>
    <source>
        <strain evidence="6 7">DSM 104001</strain>
    </source>
</reference>
<dbReference type="SMART" id="SM00091">
    <property type="entry name" value="PAS"/>
    <property type="match status" value="1"/>
</dbReference>
<dbReference type="SMART" id="SM00052">
    <property type="entry name" value="EAL"/>
    <property type="match status" value="1"/>
</dbReference>
<dbReference type="SUPFAM" id="SSF141868">
    <property type="entry name" value="EAL domain-like"/>
    <property type="match status" value="1"/>
</dbReference>
<dbReference type="Pfam" id="PF00563">
    <property type="entry name" value="EAL"/>
    <property type="match status" value="1"/>
</dbReference>
<evidence type="ECO:0000313" key="6">
    <source>
        <dbReference type="EMBL" id="NYJ04360.1"/>
    </source>
</evidence>
<dbReference type="InterPro" id="IPR052155">
    <property type="entry name" value="Biofilm_reg_signaling"/>
</dbReference>
<dbReference type="InterPro" id="IPR001633">
    <property type="entry name" value="EAL_dom"/>
</dbReference>
<dbReference type="InterPro" id="IPR013656">
    <property type="entry name" value="PAS_4"/>
</dbReference>
<dbReference type="InterPro" id="IPR043128">
    <property type="entry name" value="Rev_trsase/Diguanyl_cyclase"/>
</dbReference>
<dbReference type="InterPro" id="IPR000700">
    <property type="entry name" value="PAS-assoc_C"/>
</dbReference>
<dbReference type="NCBIfam" id="TIGR00229">
    <property type="entry name" value="sensory_box"/>
    <property type="match status" value="1"/>
</dbReference>
<evidence type="ECO:0000259" key="4">
    <source>
        <dbReference type="PROSITE" id="PS50883"/>
    </source>
</evidence>
<dbReference type="Gene3D" id="3.30.450.20">
    <property type="entry name" value="PAS domain"/>
    <property type="match status" value="1"/>
</dbReference>
<comment type="caution">
    <text evidence="6">The sequence shown here is derived from an EMBL/GenBank/DDBJ whole genome shotgun (WGS) entry which is preliminary data.</text>
</comment>
<name>A0A853C8P7_9ACTN</name>
<dbReference type="CDD" id="cd01948">
    <property type="entry name" value="EAL"/>
    <property type="match status" value="1"/>
</dbReference>
<dbReference type="PROSITE" id="PS50112">
    <property type="entry name" value="PAS"/>
    <property type="match status" value="1"/>
</dbReference>
<feature type="domain" description="GGDEF" evidence="5">
    <location>
        <begin position="479"/>
        <end position="609"/>
    </location>
</feature>
<feature type="domain" description="EAL" evidence="4">
    <location>
        <begin position="618"/>
        <end position="871"/>
    </location>
</feature>
<dbReference type="PROSITE" id="PS50887">
    <property type="entry name" value="GGDEF"/>
    <property type="match status" value="1"/>
</dbReference>
<feature type="transmembrane region" description="Helical" evidence="1">
    <location>
        <begin position="124"/>
        <end position="143"/>
    </location>
</feature>
<keyword evidence="1" id="KW-0472">Membrane</keyword>
<dbReference type="InterPro" id="IPR035965">
    <property type="entry name" value="PAS-like_dom_sf"/>
</dbReference>
<feature type="transmembrane region" description="Helical" evidence="1">
    <location>
        <begin position="93"/>
        <end position="112"/>
    </location>
</feature>
<dbReference type="SUPFAM" id="SSF55785">
    <property type="entry name" value="PYP-like sensor domain (PAS domain)"/>
    <property type="match status" value="1"/>
</dbReference>
<evidence type="ECO:0000256" key="1">
    <source>
        <dbReference type="SAM" id="Phobius"/>
    </source>
</evidence>
<accession>A0A853C8P7</accession>
<dbReference type="Gene3D" id="3.30.70.270">
    <property type="match status" value="1"/>
</dbReference>
<keyword evidence="1" id="KW-0812">Transmembrane</keyword>
<dbReference type="PANTHER" id="PTHR44757:SF2">
    <property type="entry name" value="BIOFILM ARCHITECTURE MAINTENANCE PROTEIN MBAA"/>
    <property type="match status" value="1"/>
</dbReference>
<dbReference type="SUPFAM" id="SSF55073">
    <property type="entry name" value="Nucleotide cyclase"/>
    <property type="match status" value="1"/>
</dbReference>
<keyword evidence="7" id="KW-1185">Reference proteome</keyword>
<feature type="transmembrane region" description="Helical" evidence="1">
    <location>
        <begin position="261"/>
        <end position="281"/>
    </location>
</feature>
<evidence type="ECO:0000259" key="2">
    <source>
        <dbReference type="PROSITE" id="PS50112"/>
    </source>
</evidence>